<dbReference type="Proteomes" id="UP001341840">
    <property type="component" value="Unassembled WGS sequence"/>
</dbReference>
<keyword evidence="1" id="KW-0812">Transmembrane</keyword>
<reference evidence="2 3" key="1">
    <citation type="journal article" date="2023" name="Plants (Basel)">
        <title>Bridging the Gap: Combining Genomics and Transcriptomics Approaches to Understand Stylosanthes scabra, an Orphan Legume from the Brazilian Caatinga.</title>
        <authorList>
            <person name="Ferreira-Neto J.R.C."/>
            <person name="da Silva M.D."/>
            <person name="Binneck E."/>
            <person name="de Melo N.F."/>
            <person name="da Silva R.H."/>
            <person name="de Melo A.L.T.M."/>
            <person name="Pandolfi V."/>
            <person name="Bustamante F.O."/>
            <person name="Brasileiro-Vidal A.C."/>
            <person name="Benko-Iseppon A.M."/>
        </authorList>
    </citation>
    <scope>NUCLEOTIDE SEQUENCE [LARGE SCALE GENOMIC DNA]</scope>
    <source>
        <tissue evidence="2">Leaves</tissue>
    </source>
</reference>
<keyword evidence="1" id="KW-0472">Membrane</keyword>
<accession>A0ABU6QXJ9</accession>
<feature type="transmembrane region" description="Helical" evidence="1">
    <location>
        <begin position="25"/>
        <end position="46"/>
    </location>
</feature>
<feature type="transmembrane region" description="Helical" evidence="1">
    <location>
        <begin position="146"/>
        <end position="170"/>
    </location>
</feature>
<evidence type="ECO:0000313" key="3">
    <source>
        <dbReference type="Proteomes" id="UP001341840"/>
    </source>
</evidence>
<gene>
    <name evidence="2" type="ORF">PIB30_103886</name>
</gene>
<feature type="non-terminal residue" evidence="2">
    <location>
        <position position="1"/>
    </location>
</feature>
<dbReference type="EMBL" id="JASCZI010003468">
    <property type="protein sequence ID" value="MED6116829.1"/>
    <property type="molecule type" value="Genomic_DNA"/>
</dbReference>
<sequence length="177" mass="19484">RCAKAKRDSMEDKGTFVSYGPSPNVTWFMIWGALVTLGEVTFGALARPKLSKRDMISSLVKSVLISSSSSYLQISAWCSMPYAWTLSCLEGIQLLPRIDLVFYAYAWALEQVGGVKATPRIPGARLGMGVALLDLRRKGPHLEARLGVGALLARLVIHAYAWAFHAYAWLDNDRGHA</sequence>
<keyword evidence="1" id="KW-1133">Transmembrane helix</keyword>
<proteinExistence type="predicted"/>
<keyword evidence="3" id="KW-1185">Reference proteome</keyword>
<evidence type="ECO:0000313" key="2">
    <source>
        <dbReference type="EMBL" id="MED6116829.1"/>
    </source>
</evidence>
<protein>
    <submittedName>
        <fullName evidence="2">Uncharacterized protein</fullName>
    </submittedName>
</protein>
<evidence type="ECO:0000256" key="1">
    <source>
        <dbReference type="SAM" id="Phobius"/>
    </source>
</evidence>
<name>A0ABU6QXJ9_9FABA</name>
<organism evidence="2 3">
    <name type="scientific">Stylosanthes scabra</name>
    <dbReference type="NCBI Taxonomy" id="79078"/>
    <lineage>
        <taxon>Eukaryota</taxon>
        <taxon>Viridiplantae</taxon>
        <taxon>Streptophyta</taxon>
        <taxon>Embryophyta</taxon>
        <taxon>Tracheophyta</taxon>
        <taxon>Spermatophyta</taxon>
        <taxon>Magnoliopsida</taxon>
        <taxon>eudicotyledons</taxon>
        <taxon>Gunneridae</taxon>
        <taxon>Pentapetalae</taxon>
        <taxon>rosids</taxon>
        <taxon>fabids</taxon>
        <taxon>Fabales</taxon>
        <taxon>Fabaceae</taxon>
        <taxon>Papilionoideae</taxon>
        <taxon>50 kb inversion clade</taxon>
        <taxon>dalbergioids sensu lato</taxon>
        <taxon>Dalbergieae</taxon>
        <taxon>Pterocarpus clade</taxon>
        <taxon>Stylosanthes</taxon>
    </lineage>
</organism>
<comment type="caution">
    <text evidence="2">The sequence shown here is derived from an EMBL/GenBank/DDBJ whole genome shotgun (WGS) entry which is preliminary data.</text>
</comment>